<dbReference type="NCBIfam" id="TIGR03604">
    <property type="entry name" value="TOMM_cyclo_SagD"/>
    <property type="match status" value="1"/>
</dbReference>
<reference evidence="2" key="1">
    <citation type="submission" date="2021-01" db="EMBL/GenBank/DDBJ databases">
        <title>Whole genome shotgun sequence of Rugosimonospora africana NBRC 104875.</title>
        <authorList>
            <person name="Komaki H."/>
            <person name="Tamura T."/>
        </authorList>
    </citation>
    <scope>NUCLEOTIDE SEQUENCE</scope>
    <source>
        <strain evidence="2">NBRC 104875</strain>
    </source>
</reference>
<dbReference type="Pfam" id="PF02624">
    <property type="entry name" value="YcaO"/>
    <property type="match status" value="1"/>
</dbReference>
<dbReference type="PANTHER" id="PTHR37809">
    <property type="entry name" value="RIBOSOMAL PROTEIN S12 METHYLTHIOTRANSFERASE ACCESSORY FACTOR YCAO"/>
    <property type="match status" value="1"/>
</dbReference>
<comment type="caution">
    <text evidence="2">The sequence shown here is derived from an EMBL/GenBank/DDBJ whole genome shotgun (WGS) entry which is preliminary data.</text>
</comment>
<dbReference type="InterPro" id="IPR027624">
    <property type="entry name" value="TOMM_cyclo_SagD"/>
</dbReference>
<keyword evidence="3" id="KW-1185">Reference proteome</keyword>
<evidence type="ECO:0000259" key="1">
    <source>
        <dbReference type="PROSITE" id="PS51664"/>
    </source>
</evidence>
<dbReference type="PROSITE" id="PS51664">
    <property type="entry name" value="YCAO"/>
    <property type="match status" value="1"/>
</dbReference>
<dbReference type="Gene3D" id="3.40.50.720">
    <property type="entry name" value="NAD(P)-binding Rossmann-like Domain"/>
    <property type="match status" value="1"/>
</dbReference>
<dbReference type="Gene3D" id="3.30.160.660">
    <property type="match status" value="1"/>
</dbReference>
<dbReference type="InterPro" id="IPR022291">
    <property type="entry name" value="Bacteriocin_synth_cyclodeHase"/>
</dbReference>
<dbReference type="PANTHER" id="PTHR37809:SF1">
    <property type="entry name" value="RIBOSOMAL PROTEIN S12 METHYLTHIOTRANSFERASE ACCESSORY FACTOR YCAO"/>
    <property type="match status" value="1"/>
</dbReference>
<organism evidence="2 3">
    <name type="scientific">Rugosimonospora africana</name>
    <dbReference type="NCBI Taxonomy" id="556532"/>
    <lineage>
        <taxon>Bacteria</taxon>
        <taxon>Bacillati</taxon>
        <taxon>Actinomycetota</taxon>
        <taxon>Actinomycetes</taxon>
        <taxon>Micromonosporales</taxon>
        <taxon>Micromonosporaceae</taxon>
        <taxon>Rugosimonospora</taxon>
    </lineage>
</organism>
<sequence length="642" mass="68892">MTVVVQPPPTAALTSQLSTLVDLKDVRVCAGLAEPDPDTEPAGGVTIAVPSAWTPTELGEFSRRAVAGGRTVLPLRQDGAVTLLGPLVGPGLLGCLDCAEDARMRILSLPIDAERVTFGGPIPPTNLPAVAAVAASIIQDPAAAADRMWIFNSANGWVSANSPAPRPGCPTCDRRPEDTPDAARVALTARPLPAGGAWRQDNPATAGGKLAGGLLDGQLGEVVRVNINDERPLPTASALFATDGRLDYGYGRGLTPQEARRIALFEAVERQLGRRPAGRRTVLHAAYADLGPQRAVDPVRLGLPDLCYPEQSPHVTAYRPDLPTLWVYGWSLTKGTAIAVPEHAAYYGIRPTTEAPHFIDETSNGCGLGNSLEEAALYGLFEVAERDAFLMAWYAETPLRRVAIPADDMQTWHIADVLDEAGYELLLFDATNDLGLPTVVSLALRRDPDPAAPNAYFAAGTHQDPCVALGSAATEAGVGLFANALIQHEAGMRDPERALRMLADSTEVRDLDDHVLLYTIPEARSRYAFLLDDQEPVDWRELWPDLPPRPADLTDLLTGLVGRLADLGLETIVVDQTDPATRDRLGLHAAKVIVPGTLPMTFGHINHRTLGLPRLLEVPARLGRMPTVRQHADLPLYPHPFP</sequence>
<dbReference type="NCBIfam" id="TIGR03882">
    <property type="entry name" value="cyclo_dehyd_2"/>
    <property type="match status" value="1"/>
</dbReference>
<dbReference type="AlphaFoldDB" id="A0A8J3VWN0"/>
<evidence type="ECO:0000313" key="3">
    <source>
        <dbReference type="Proteomes" id="UP000642748"/>
    </source>
</evidence>
<gene>
    <name evidence="2" type="ORF">Raf01_91980</name>
</gene>
<dbReference type="Gene3D" id="3.30.40.250">
    <property type="match status" value="1"/>
</dbReference>
<dbReference type="EMBL" id="BONZ01000114">
    <property type="protein sequence ID" value="GIH21026.1"/>
    <property type="molecule type" value="Genomic_DNA"/>
</dbReference>
<proteinExistence type="predicted"/>
<evidence type="ECO:0000313" key="2">
    <source>
        <dbReference type="EMBL" id="GIH21026.1"/>
    </source>
</evidence>
<name>A0A8J3VWN0_9ACTN</name>
<dbReference type="InterPro" id="IPR003776">
    <property type="entry name" value="YcaO-like_dom"/>
</dbReference>
<accession>A0A8J3VWN0</accession>
<feature type="domain" description="YcaO" evidence="1">
    <location>
        <begin position="251"/>
        <end position="642"/>
    </location>
</feature>
<dbReference type="Gene3D" id="3.30.1330.230">
    <property type="match status" value="1"/>
</dbReference>
<dbReference type="RefSeq" id="WP_203924435.1">
    <property type="nucleotide sequence ID" value="NZ_BONZ01000114.1"/>
</dbReference>
<dbReference type="Proteomes" id="UP000642748">
    <property type="component" value="Unassembled WGS sequence"/>
</dbReference>
<protein>
    <recommendedName>
        <fullName evidence="1">YcaO domain-containing protein</fullName>
    </recommendedName>
</protein>